<organism evidence="1 2">
    <name type="scientific">Pigmentiphaga humi</name>
    <dbReference type="NCBI Taxonomy" id="2478468"/>
    <lineage>
        <taxon>Bacteria</taxon>
        <taxon>Pseudomonadati</taxon>
        <taxon>Pseudomonadota</taxon>
        <taxon>Betaproteobacteria</taxon>
        <taxon>Burkholderiales</taxon>
        <taxon>Alcaligenaceae</taxon>
        <taxon>Pigmentiphaga</taxon>
    </lineage>
</organism>
<dbReference type="EC" id="3.1.2.28" evidence="1"/>
<protein>
    <submittedName>
        <fullName evidence="1">1,4-dihydroxy-2-naphthoyl-CoA hydrolase</fullName>
        <ecNumber evidence="1">3.1.2.28</ecNumber>
    </submittedName>
</protein>
<reference evidence="1 2" key="1">
    <citation type="submission" date="2018-10" db="EMBL/GenBank/DDBJ databases">
        <authorList>
            <person name="Criscuolo A."/>
        </authorList>
    </citation>
    <scope>NUCLEOTIDE SEQUENCE [LARGE SCALE GENOMIC DNA]</scope>
    <source>
        <strain evidence="1">DnA1</strain>
    </source>
</reference>
<dbReference type="SUPFAM" id="SSF54637">
    <property type="entry name" value="Thioesterase/thiol ester dehydrase-isomerase"/>
    <property type="match status" value="1"/>
</dbReference>
<evidence type="ECO:0000313" key="1">
    <source>
        <dbReference type="EMBL" id="VCU69472.1"/>
    </source>
</evidence>
<dbReference type="Pfam" id="PF13279">
    <property type="entry name" value="4HBT_2"/>
    <property type="match status" value="1"/>
</dbReference>
<gene>
    <name evidence="1" type="ORF">PIGHUM_01534</name>
</gene>
<accession>A0A3P4B094</accession>
<keyword evidence="2" id="KW-1185">Reference proteome</keyword>
<dbReference type="Proteomes" id="UP000277294">
    <property type="component" value="Unassembled WGS sequence"/>
</dbReference>
<dbReference type="InterPro" id="IPR029069">
    <property type="entry name" value="HotDog_dom_sf"/>
</dbReference>
<dbReference type="GO" id="GO:0061522">
    <property type="term" value="F:1,4-dihydroxy-2-naphthoyl-CoA thioesterase activity"/>
    <property type="evidence" value="ECO:0007669"/>
    <property type="project" value="UniProtKB-EC"/>
</dbReference>
<name>A0A3P4B094_9BURK</name>
<keyword evidence="1" id="KW-0378">Hydrolase</keyword>
<proteinExistence type="predicted"/>
<sequence length="160" mass="17784">MMTSTEHVLSTTPFVVRRRVKWGDCDPAGVVYTVVFGEYVISAAELFYGMLFDGTPQKVKDRHGFGTPSRALSFDFRSSLWPDDEFDMRVTVDEIRQRTYTLGIEAVTASGELAFIAKLTPICIARGERRAIPIPDTLRDALSSYRDACAQYAAARSSAS</sequence>
<dbReference type="EMBL" id="UWPJ01000014">
    <property type="protein sequence ID" value="VCU69472.1"/>
    <property type="molecule type" value="Genomic_DNA"/>
</dbReference>
<dbReference type="Gene3D" id="3.10.129.10">
    <property type="entry name" value="Hotdog Thioesterase"/>
    <property type="match status" value="1"/>
</dbReference>
<dbReference type="CDD" id="cd00586">
    <property type="entry name" value="4HBT"/>
    <property type="match status" value="1"/>
</dbReference>
<dbReference type="AlphaFoldDB" id="A0A3P4B094"/>
<evidence type="ECO:0000313" key="2">
    <source>
        <dbReference type="Proteomes" id="UP000277294"/>
    </source>
</evidence>